<dbReference type="RefSeq" id="WP_237379969.1">
    <property type="nucleotide sequence ID" value="NZ_CP071793.1"/>
</dbReference>
<dbReference type="Proteomes" id="UP000663929">
    <property type="component" value="Chromosome"/>
</dbReference>
<dbReference type="EMBL" id="CP071793">
    <property type="protein sequence ID" value="QTD50339.1"/>
    <property type="molecule type" value="Genomic_DNA"/>
</dbReference>
<dbReference type="AlphaFoldDB" id="A0A8A4TJZ3"/>
<dbReference type="Gene3D" id="3.60.10.10">
    <property type="entry name" value="Endonuclease/exonuclease/phosphatase"/>
    <property type="match status" value="1"/>
</dbReference>
<protein>
    <submittedName>
        <fullName evidence="2">Endonuclease/exonuclease/phosphatase family protein</fullName>
    </submittedName>
</protein>
<dbReference type="PANTHER" id="PTHR42834:SF1">
    <property type="entry name" value="ENDONUCLEASE_EXONUCLEASE_PHOSPHATASE FAMILY PROTEIN (AFU_ORTHOLOGUE AFUA_3G09210)"/>
    <property type="match status" value="1"/>
</dbReference>
<dbReference type="InterPro" id="IPR036691">
    <property type="entry name" value="Endo/exonu/phosph_ase_sf"/>
</dbReference>
<keyword evidence="2" id="KW-0378">Hydrolase</keyword>
<name>A0A8A4TJZ3_SULCO</name>
<feature type="domain" description="Endonuclease/exonuclease/phosphatase" evidence="1">
    <location>
        <begin position="6"/>
        <end position="305"/>
    </location>
</feature>
<dbReference type="SUPFAM" id="SSF56219">
    <property type="entry name" value="DNase I-like"/>
    <property type="match status" value="1"/>
</dbReference>
<proteinExistence type="predicted"/>
<dbReference type="InterPro" id="IPR005135">
    <property type="entry name" value="Endo/exonuclease/phosphatase"/>
</dbReference>
<evidence type="ECO:0000313" key="3">
    <source>
        <dbReference type="Proteomes" id="UP000663929"/>
    </source>
</evidence>
<sequence>MNLRIATYNIENLSDRHLAQRIPYLVPTLQRLRADVLCLQEVHAQDGRLDALHRLLEGTVYGDYHLHVTRDNDGHPFSVRNLVTLSRYPIVDRAQILHDLVPPPRYSSVTAIPPPTEPEPVPWPRPVLHTCIALPQGCELHVFNLHFKSKHPTPIAGQQIDRFTWKSPSAWAEGFFLSSMKRVGQAIEVRMMLDRLMADTEAPLIAVCGDFNAESHEVPIQALQGRVEDTGNPEHGMRLMVPCENAVPAPSRHTLFHQGRANLLDHLLVSRHLLARHAHSEIHNEILHDESIAFADDRKYPESDHAPMVATFLFD</sequence>
<evidence type="ECO:0000259" key="1">
    <source>
        <dbReference type="Pfam" id="PF03372"/>
    </source>
</evidence>
<keyword evidence="2" id="KW-0255">Endonuclease</keyword>
<gene>
    <name evidence="2" type="ORF">J3U87_32545</name>
</gene>
<evidence type="ECO:0000313" key="2">
    <source>
        <dbReference type="EMBL" id="QTD50339.1"/>
    </source>
</evidence>
<dbReference type="PANTHER" id="PTHR42834">
    <property type="entry name" value="ENDONUCLEASE/EXONUCLEASE/PHOSPHATASE FAMILY PROTEIN (AFU_ORTHOLOGUE AFUA_3G09210)"/>
    <property type="match status" value="1"/>
</dbReference>
<dbReference type="KEGG" id="scor:J3U87_32545"/>
<organism evidence="2 3">
    <name type="scientific">Sulfidibacter corallicola</name>
    <dbReference type="NCBI Taxonomy" id="2818388"/>
    <lineage>
        <taxon>Bacteria</taxon>
        <taxon>Pseudomonadati</taxon>
        <taxon>Acidobacteriota</taxon>
        <taxon>Holophagae</taxon>
        <taxon>Acanthopleuribacterales</taxon>
        <taxon>Acanthopleuribacteraceae</taxon>
        <taxon>Sulfidibacter</taxon>
    </lineage>
</organism>
<reference evidence="2" key="1">
    <citation type="submission" date="2021-03" db="EMBL/GenBank/DDBJ databases">
        <title>Acanthopleuribacteraceae sp. M133.</title>
        <authorList>
            <person name="Wang G."/>
        </authorList>
    </citation>
    <scope>NUCLEOTIDE SEQUENCE</scope>
    <source>
        <strain evidence="2">M133</strain>
    </source>
</reference>
<dbReference type="Pfam" id="PF03372">
    <property type="entry name" value="Exo_endo_phos"/>
    <property type="match status" value="1"/>
</dbReference>
<keyword evidence="3" id="KW-1185">Reference proteome</keyword>
<accession>A0A8A4TJZ3</accession>
<dbReference type="GO" id="GO:0004519">
    <property type="term" value="F:endonuclease activity"/>
    <property type="evidence" value="ECO:0007669"/>
    <property type="project" value="UniProtKB-KW"/>
</dbReference>
<keyword evidence="2" id="KW-0540">Nuclease</keyword>